<evidence type="ECO:0000256" key="1">
    <source>
        <dbReference type="SAM" id="MobiDB-lite"/>
    </source>
</evidence>
<dbReference type="AlphaFoldDB" id="A0AAJ0FN72"/>
<feature type="region of interest" description="Disordered" evidence="1">
    <location>
        <begin position="532"/>
        <end position="583"/>
    </location>
</feature>
<dbReference type="InterPro" id="IPR052800">
    <property type="entry name" value="DNA_Repair_Helicase_ZGRF1"/>
</dbReference>
<feature type="region of interest" description="Disordered" evidence="1">
    <location>
        <begin position="167"/>
        <end position="297"/>
    </location>
</feature>
<evidence type="ECO:0000313" key="4">
    <source>
        <dbReference type="Proteomes" id="UP001244011"/>
    </source>
</evidence>
<dbReference type="EMBL" id="MU839004">
    <property type="protein sequence ID" value="KAK1769003.1"/>
    <property type="molecule type" value="Genomic_DNA"/>
</dbReference>
<organism evidence="3 4">
    <name type="scientific">Phialemonium atrogriseum</name>
    <dbReference type="NCBI Taxonomy" id="1093897"/>
    <lineage>
        <taxon>Eukaryota</taxon>
        <taxon>Fungi</taxon>
        <taxon>Dikarya</taxon>
        <taxon>Ascomycota</taxon>
        <taxon>Pezizomycotina</taxon>
        <taxon>Sordariomycetes</taxon>
        <taxon>Sordariomycetidae</taxon>
        <taxon>Cephalothecales</taxon>
        <taxon>Cephalothecaceae</taxon>
        <taxon>Phialemonium</taxon>
    </lineage>
</organism>
<feature type="domain" description="5'-3' DNA helicase ZGRF1-like N-terminal" evidence="2">
    <location>
        <begin position="77"/>
        <end position="158"/>
    </location>
</feature>
<dbReference type="GO" id="GO:0005634">
    <property type="term" value="C:nucleus"/>
    <property type="evidence" value="ECO:0007669"/>
    <property type="project" value="TreeGrafter"/>
</dbReference>
<name>A0AAJ0FN72_9PEZI</name>
<evidence type="ECO:0000259" key="2">
    <source>
        <dbReference type="Pfam" id="PF10382"/>
    </source>
</evidence>
<dbReference type="RefSeq" id="XP_060285216.1">
    <property type="nucleotide sequence ID" value="XM_060426018.1"/>
</dbReference>
<protein>
    <submittedName>
        <fullName evidence="3">Protein ZGRF1</fullName>
    </submittedName>
</protein>
<dbReference type="PANTHER" id="PTHR28535">
    <property type="entry name" value="ZINC FINGER GRF-TYPE CONTAINING 1"/>
    <property type="match status" value="1"/>
</dbReference>
<reference evidence="3" key="1">
    <citation type="submission" date="2023-06" db="EMBL/GenBank/DDBJ databases">
        <title>Genome-scale phylogeny and comparative genomics of the fungal order Sordariales.</title>
        <authorList>
            <consortium name="Lawrence Berkeley National Laboratory"/>
            <person name="Hensen N."/>
            <person name="Bonometti L."/>
            <person name="Westerberg I."/>
            <person name="Brannstrom I.O."/>
            <person name="Guillou S."/>
            <person name="Cros-Aarteil S."/>
            <person name="Calhoun S."/>
            <person name="Haridas S."/>
            <person name="Kuo A."/>
            <person name="Mondo S."/>
            <person name="Pangilinan J."/>
            <person name="Riley R."/>
            <person name="Labutti K."/>
            <person name="Andreopoulos B."/>
            <person name="Lipzen A."/>
            <person name="Chen C."/>
            <person name="Yanf M."/>
            <person name="Daum C."/>
            <person name="Ng V."/>
            <person name="Clum A."/>
            <person name="Steindorff A."/>
            <person name="Ohm R."/>
            <person name="Martin F."/>
            <person name="Silar P."/>
            <person name="Natvig D."/>
            <person name="Lalanne C."/>
            <person name="Gautier V."/>
            <person name="Ament-Velasquez S.L."/>
            <person name="Kruys A."/>
            <person name="Hutchinson M.I."/>
            <person name="Powell A.J."/>
            <person name="Barry K."/>
            <person name="Miller A.N."/>
            <person name="Grigoriev I.V."/>
            <person name="Debuchy R."/>
            <person name="Gladieux P."/>
            <person name="Thoren M.H."/>
            <person name="Johannesson H."/>
        </authorList>
    </citation>
    <scope>NUCLEOTIDE SEQUENCE</scope>
    <source>
        <strain evidence="3">8032-3</strain>
    </source>
</reference>
<dbReference type="InterPro" id="IPR018838">
    <property type="entry name" value="ZGRF1-like_N"/>
</dbReference>
<dbReference type="PANTHER" id="PTHR28535:SF1">
    <property type="entry name" value="PROTEIN ZGRF1"/>
    <property type="match status" value="1"/>
</dbReference>
<keyword evidence="4" id="KW-1185">Reference proteome</keyword>
<feature type="region of interest" description="Disordered" evidence="1">
    <location>
        <begin position="425"/>
        <end position="505"/>
    </location>
</feature>
<feature type="compositionally biased region" description="Basic and acidic residues" evidence="1">
    <location>
        <begin position="452"/>
        <end position="462"/>
    </location>
</feature>
<feature type="compositionally biased region" description="Basic and acidic residues" evidence="1">
    <location>
        <begin position="265"/>
        <end position="284"/>
    </location>
</feature>
<dbReference type="GO" id="GO:0006302">
    <property type="term" value="P:double-strand break repair"/>
    <property type="evidence" value="ECO:0007669"/>
    <property type="project" value="TreeGrafter"/>
</dbReference>
<feature type="region of interest" description="Disordered" evidence="1">
    <location>
        <begin position="372"/>
        <end position="412"/>
    </location>
</feature>
<gene>
    <name evidence="3" type="ORF">QBC33DRAFT_513908</name>
</gene>
<comment type="caution">
    <text evidence="3">The sequence shown here is derived from an EMBL/GenBank/DDBJ whole genome shotgun (WGS) entry which is preliminary data.</text>
</comment>
<evidence type="ECO:0000313" key="3">
    <source>
        <dbReference type="EMBL" id="KAK1769003.1"/>
    </source>
</evidence>
<accession>A0AAJ0FN72</accession>
<dbReference type="Proteomes" id="UP001244011">
    <property type="component" value="Unassembled WGS sequence"/>
</dbReference>
<dbReference type="Pfam" id="PF10382">
    <property type="entry name" value="ZGRF1-like_N"/>
    <property type="match status" value="1"/>
</dbReference>
<dbReference type="GeneID" id="85309205"/>
<feature type="region of interest" description="Disordered" evidence="1">
    <location>
        <begin position="1"/>
        <end position="20"/>
    </location>
</feature>
<sequence>MVPEVPRQAETGFPPATSNKKRHSLSLISIMPILPIRLKDGALEGWAAGGGWMPSVTSSPPMSGTTSLSTTGSTAPVLEYLCLFTRDLRRKQKRWQDGRLKYHTFNKRIMVYDDRGNFVGDTHWRDDCDLGAGEEVELERGGVIVQISDCVGRQTQDLSELIDKPLQEKQQRHAAAASRTPAPSLVRRPDPRLQPPPDHFQLRHRPLKDLIGAPTTSRSKDQGAIQPGRSRQNHPPHLAASLGQTSHRRRKEASQCSETLADETPQEKNRPCRSEETVYHHSVEEDIDDVGTTDGPKDGPVLPHNDNATGPVAPVPAGPRLIRLGRKSVKSRELIGFVPRDASAPNGSERSALIGAGLASEGFPLAPSRCNLAAGKPTSEPGVGILSNDDQTRAVSPQPVVHGSCHAGDHQPPRAKLLTQELARPASTTPGCLDEGSDESGSVQGIGSPAEAKSHSSRHSEQNLDQTHAPAVPKPDSIDICDASAAVQGAQNRPSKLPNPATRGRKAALKADAAGQAPQSFLPVDTTVGLVTRSGGGSSSATPGAGKNEPARRKMTFPGFVSVGGGGPWSREAHDLLATGRPG</sequence>
<proteinExistence type="predicted"/>
<dbReference type="GO" id="GO:0035861">
    <property type="term" value="C:site of double-strand break"/>
    <property type="evidence" value="ECO:0007669"/>
    <property type="project" value="TreeGrafter"/>
</dbReference>